<dbReference type="Proteomes" id="UP000186817">
    <property type="component" value="Unassembled WGS sequence"/>
</dbReference>
<evidence type="ECO:0000313" key="2">
    <source>
        <dbReference type="EMBL" id="OLQ13935.1"/>
    </source>
</evidence>
<dbReference type="EMBL" id="LSRX01000021">
    <property type="protein sequence ID" value="OLQ13935.1"/>
    <property type="molecule type" value="Genomic_DNA"/>
</dbReference>
<protein>
    <submittedName>
        <fullName evidence="2">Uncharacterized protein</fullName>
    </submittedName>
</protein>
<evidence type="ECO:0000256" key="1">
    <source>
        <dbReference type="SAM" id="Phobius"/>
    </source>
</evidence>
<feature type="transmembrane region" description="Helical" evidence="1">
    <location>
        <begin position="142"/>
        <end position="162"/>
    </location>
</feature>
<organism evidence="2 3">
    <name type="scientific">Symbiodinium microadriaticum</name>
    <name type="common">Dinoflagellate</name>
    <name type="synonym">Zooxanthella microadriatica</name>
    <dbReference type="NCBI Taxonomy" id="2951"/>
    <lineage>
        <taxon>Eukaryota</taxon>
        <taxon>Sar</taxon>
        <taxon>Alveolata</taxon>
        <taxon>Dinophyceae</taxon>
        <taxon>Suessiales</taxon>
        <taxon>Symbiodiniaceae</taxon>
        <taxon>Symbiodinium</taxon>
    </lineage>
</organism>
<proteinExistence type="predicted"/>
<accession>A0A1Q9F2N2</accession>
<evidence type="ECO:0000313" key="3">
    <source>
        <dbReference type="Proteomes" id="UP000186817"/>
    </source>
</evidence>
<keyword evidence="3" id="KW-1185">Reference proteome</keyword>
<comment type="caution">
    <text evidence="2">The sequence shown here is derived from an EMBL/GenBank/DDBJ whole genome shotgun (WGS) entry which is preliminary data.</text>
</comment>
<gene>
    <name evidence="2" type="ORF">AK812_SmicGene1904</name>
</gene>
<keyword evidence="1" id="KW-1133">Transmembrane helix</keyword>
<name>A0A1Q9F2N2_SYMMI</name>
<reference evidence="2 3" key="1">
    <citation type="submission" date="2016-02" db="EMBL/GenBank/DDBJ databases">
        <title>Genome analysis of coral dinoflagellate symbionts highlights evolutionary adaptations to a symbiotic lifestyle.</title>
        <authorList>
            <person name="Aranda M."/>
            <person name="Li Y."/>
            <person name="Liew Y.J."/>
            <person name="Baumgarten S."/>
            <person name="Simakov O."/>
            <person name="Wilson M."/>
            <person name="Piel J."/>
            <person name="Ashoor H."/>
            <person name="Bougouffa S."/>
            <person name="Bajic V.B."/>
            <person name="Ryu T."/>
            <person name="Ravasi T."/>
            <person name="Bayer T."/>
            <person name="Micklem G."/>
            <person name="Kim H."/>
            <person name="Bhak J."/>
            <person name="Lajeunesse T.C."/>
            <person name="Voolstra C.R."/>
        </authorList>
    </citation>
    <scope>NUCLEOTIDE SEQUENCE [LARGE SCALE GENOMIC DNA]</scope>
    <source>
        <strain evidence="2 3">CCMP2467</strain>
    </source>
</reference>
<dbReference type="AlphaFoldDB" id="A0A1Q9F2N2"/>
<keyword evidence="1" id="KW-0472">Membrane</keyword>
<sequence length="184" mass="19761">MGRGHSNRHATCCKALAVRCHGKLAIPCVESALLVDELPHAGLLEALRPKTSRSPDRGSTVVRMERCIGALGSLSPSVLRHVGGQSLSGPARGSCRADRLVLLYASRELVLVRADRKGQDRDEKDDSDEGTSRYPHLHAGGFVIVVVIIMVIMIISVLILLAELSALVDSQLYSMIITAQMNAG</sequence>
<keyword evidence="1" id="KW-0812">Transmembrane</keyword>